<evidence type="ECO:0000313" key="1">
    <source>
        <dbReference type="EMBL" id="PPE65813.1"/>
    </source>
</evidence>
<dbReference type="RefSeq" id="WP_104303146.1">
    <property type="nucleotide sequence ID" value="NZ_PSNX01000011.1"/>
</dbReference>
<accession>A0A2S5SSW8</accession>
<dbReference type="EMBL" id="PSNX01000011">
    <property type="protein sequence ID" value="PPE65813.1"/>
    <property type="molecule type" value="Genomic_DNA"/>
</dbReference>
<organism evidence="1 2">
    <name type="scientific">Caldimonas caldifontis</name>
    <dbReference type="NCBI Taxonomy" id="1452508"/>
    <lineage>
        <taxon>Bacteria</taxon>
        <taxon>Pseudomonadati</taxon>
        <taxon>Pseudomonadota</taxon>
        <taxon>Betaproteobacteria</taxon>
        <taxon>Burkholderiales</taxon>
        <taxon>Sphaerotilaceae</taxon>
        <taxon>Caldimonas</taxon>
    </lineage>
</organism>
<protein>
    <submittedName>
        <fullName evidence="1">Uncharacterized protein</fullName>
    </submittedName>
</protein>
<sequence length="136" mass="15207">MPDHSHLARIRFPDGLTLLGLYDARADSVMPSLVRPMPEITGDWEHCHVQGPGCRDRYERAHRAQHGCAPSERMARLWQGAMALGQGGQSLLEEALEWQEHTEPVQVEVPACGAAWRSHADRYRLALVGVLEPVTH</sequence>
<dbReference type="AlphaFoldDB" id="A0A2S5SSW8"/>
<comment type="caution">
    <text evidence="1">The sequence shown here is derived from an EMBL/GenBank/DDBJ whole genome shotgun (WGS) entry which is preliminary data.</text>
</comment>
<evidence type="ECO:0000313" key="2">
    <source>
        <dbReference type="Proteomes" id="UP000238605"/>
    </source>
</evidence>
<name>A0A2S5SSW8_9BURK</name>
<proteinExistence type="predicted"/>
<gene>
    <name evidence="1" type="ORF">C1704_12950</name>
</gene>
<keyword evidence="2" id="KW-1185">Reference proteome</keyword>
<dbReference type="Proteomes" id="UP000238605">
    <property type="component" value="Unassembled WGS sequence"/>
</dbReference>
<dbReference type="OrthoDB" id="9901469at2"/>
<reference evidence="1 2" key="1">
    <citation type="submission" date="2018-02" db="EMBL/GenBank/DDBJ databases">
        <title>Reclassifiation of [Polyangium] brachysporum DSM 7029 as Guopingzhaonella breviflexa gen. nov., sp. nov., a member of the family Comamonadaceae.</title>
        <authorList>
            <person name="Tang B."/>
        </authorList>
    </citation>
    <scope>NUCLEOTIDE SEQUENCE [LARGE SCALE GENOMIC DNA]</scope>
    <source>
        <strain evidence="1 2">BCRC 80649</strain>
    </source>
</reference>